<evidence type="ECO:0000256" key="5">
    <source>
        <dbReference type="SAM" id="MobiDB-lite"/>
    </source>
</evidence>
<gene>
    <name evidence="7" type="ORF">H072_4692</name>
</gene>
<evidence type="ECO:0000313" key="7">
    <source>
        <dbReference type="EMBL" id="EPS41408.1"/>
    </source>
</evidence>
<feature type="domain" description="SP-RING-type" evidence="6">
    <location>
        <begin position="1049"/>
        <end position="1140"/>
    </location>
</feature>
<feature type="compositionally biased region" description="Polar residues" evidence="5">
    <location>
        <begin position="216"/>
        <end position="228"/>
    </location>
</feature>
<dbReference type="Pfam" id="PF02891">
    <property type="entry name" value="zf-MIZ"/>
    <property type="match status" value="1"/>
</dbReference>
<dbReference type="Proteomes" id="UP000015100">
    <property type="component" value="Unassembled WGS sequence"/>
</dbReference>
<dbReference type="GO" id="GO:0016925">
    <property type="term" value="P:protein sumoylation"/>
    <property type="evidence" value="ECO:0007669"/>
    <property type="project" value="TreeGrafter"/>
</dbReference>
<feature type="region of interest" description="Disordered" evidence="5">
    <location>
        <begin position="27"/>
        <end position="51"/>
    </location>
</feature>
<feature type="compositionally biased region" description="Polar residues" evidence="5">
    <location>
        <begin position="767"/>
        <end position="781"/>
    </location>
</feature>
<dbReference type="AlphaFoldDB" id="S8BPN4"/>
<dbReference type="HOGENOM" id="CLU_272357_0_0_1"/>
<protein>
    <recommendedName>
        <fullName evidence="6">SP-RING-type domain-containing protein</fullName>
    </recommendedName>
</protein>
<dbReference type="GO" id="GO:0008270">
    <property type="term" value="F:zinc ion binding"/>
    <property type="evidence" value="ECO:0007669"/>
    <property type="project" value="UniProtKB-KW"/>
</dbReference>
<comment type="caution">
    <text evidence="7">The sequence shown here is derived from an EMBL/GenBank/DDBJ whole genome shotgun (WGS) entry which is preliminary data.</text>
</comment>
<evidence type="ECO:0000313" key="8">
    <source>
        <dbReference type="Proteomes" id="UP000015100"/>
    </source>
</evidence>
<dbReference type="GO" id="GO:0061665">
    <property type="term" value="F:SUMO ligase activity"/>
    <property type="evidence" value="ECO:0007669"/>
    <property type="project" value="TreeGrafter"/>
</dbReference>
<dbReference type="InterPro" id="IPR004181">
    <property type="entry name" value="Znf_MIZ"/>
</dbReference>
<evidence type="ECO:0000256" key="4">
    <source>
        <dbReference type="PROSITE-ProRule" id="PRU00452"/>
    </source>
</evidence>
<feature type="region of interest" description="Disordered" evidence="5">
    <location>
        <begin position="452"/>
        <end position="478"/>
    </location>
</feature>
<reference evidence="8" key="2">
    <citation type="submission" date="2013-04" db="EMBL/GenBank/DDBJ databases">
        <title>Genomic mechanisms accounting for the adaptation to parasitism in nematode-trapping fungi.</title>
        <authorList>
            <person name="Ahren D.G."/>
        </authorList>
    </citation>
    <scope>NUCLEOTIDE SEQUENCE [LARGE SCALE GENOMIC DNA]</scope>
    <source>
        <strain evidence="8">CBS 200.50</strain>
    </source>
</reference>
<keyword evidence="2 4" id="KW-0863">Zinc-finger</keyword>
<organism evidence="7 8">
    <name type="scientific">Dactylellina haptotyla (strain CBS 200.50)</name>
    <name type="common">Nematode-trapping fungus</name>
    <name type="synonym">Monacrosporium haptotylum</name>
    <dbReference type="NCBI Taxonomy" id="1284197"/>
    <lineage>
        <taxon>Eukaryota</taxon>
        <taxon>Fungi</taxon>
        <taxon>Dikarya</taxon>
        <taxon>Ascomycota</taxon>
        <taxon>Pezizomycotina</taxon>
        <taxon>Orbiliomycetes</taxon>
        <taxon>Orbiliales</taxon>
        <taxon>Orbiliaceae</taxon>
        <taxon>Dactylellina</taxon>
    </lineage>
</organism>
<dbReference type="EMBL" id="AQGS01000244">
    <property type="protein sequence ID" value="EPS41408.1"/>
    <property type="molecule type" value="Genomic_DNA"/>
</dbReference>
<dbReference type="eggNOG" id="KOG2169">
    <property type="taxonomic scope" value="Eukaryota"/>
</dbReference>
<feature type="compositionally biased region" description="Low complexity" evidence="5">
    <location>
        <begin position="115"/>
        <end position="126"/>
    </location>
</feature>
<evidence type="ECO:0000256" key="2">
    <source>
        <dbReference type="ARBA" id="ARBA00022771"/>
    </source>
</evidence>
<feature type="compositionally biased region" description="Low complexity" evidence="5">
    <location>
        <begin position="170"/>
        <end position="188"/>
    </location>
</feature>
<keyword evidence="3" id="KW-0862">Zinc</keyword>
<name>S8BPN4_DACHA</name>
<reference evidence="7 8" key="1">
    <citation type="journal article" date="2013" name="PLoS Genet.">
        <title>Genomic mechanisms accounting for the adaptation to parasitism in nematode-trapping fungi.</title>
        <authorList>
            <person name="Meerupati T."/>
            <person name="Andersson K.M."/>
            <person name="Friman E."/>
            <person name="Kumar D."/>
            <person name="Tunlid A."/>
            <person name="Ahren D."/>
        </authorList>
    </citation>
    <scope>NUCLEOTIDE SEQUENCE [LARGE SCALE GENOMIC DNA]</scope>
    <source>
        <strain evidence="7 8">CBS 200.50</strain>
    </source>
</reference>
<dbReference type="OrthoDB" id="27975at2759"/>
<dbReference type="PROSITE" id="PS51044">
    <property type="entry name" value="ZF_SP_RING"/>
    <property type="match status" value="1"/>
</dbReference>
<dbReference type="STRING" id="1284197.S8BPN4"/>
<dbReference type="InterPro" id="IPR013083">
    <property type="entry name" value="Znf_RING/FYVE/PHD"/>
</dbReference>
<dbReference type="OMA" id="PICSCEC"/>
<keyword evidence="8" id="KW-1185">Reference proteome</keyword>
<feature type="compositionally biased region" description="Low complexity" evidence="5">
    <location>
        <begin position="782"/>
        <end position="793"/>
    </location>
</feature>
<evidence type="ECO:0000259" key="6">
    <source>
        <dbReference type="PROSITE" id="PS51044"/>
    </source>
</evidence>
<dbReference type="Gene3D" id="3.30.40.10">
    <property type="entry name" value="Zinc/RING finger domain, C3HC4 (zinc finger)"/>
    <property type="match status" value="1"/>
</dbReference>
<evidence type="ECO:0000256" key="3">
    <source>
        <dbReference type="ARBA" id="ARBA00022833"/>
    </source>
</evidence>
<feature type="compositionally biased region" description="Low complexity" evidence="5">
    <location>
        <begin position="205"/>
        <end position="214"/>
    </location>
</feature>
<dbReference type="GO" id="GO:0000785">
    <property type="term" value="C:chromatin"/>
    <property type="evidence" value="ECO:0007669"/>
    <property type="project" value="TreeGrafter"/>
</dbReference>
<sequence>MESNRPLHDTNRGSDVLQMGQVMRVDTSASLGHPGRPPLTSPLKRKSSISRHDINLTNVNNTASMFMGGRRHSWMQEGAIADAYAPRMPPLKRVKTTPSRTTNAPIVKGDTPIIASVPSSASTVPSDTRPPEPKELTAHIVITIPDTQLEEQEDLSQPSAITSTKPLQCSNSTSVSSPPTTARSTPDSITPAPSVHLTHTPSRNSPSSSIAPIAGIQQNPANPMNESRASPIGDAGSSHYRRTPFTPRSSVESVSRIRPTVQTTVSPYLQNMTPPPSTSPVSATVISGVSDLGLRSAHPNTAMPSPLASPQMSEPSTIDVPKYLSDGTCQMHTVNLRNASIEDHNLVLGDLQRLGQQIKDSAIPNRSLVARYSKLIRALDIIRRQINQTSVQTTSELVSDILRRLTPTRQTQPHGQGNTTLLQAASLASQNMTSPANQHISTAQDTAQPQSFSFLTPTMRPPPQPNNQQSQIGPSTGYFRPTLSTLGNSQHPQIPNFSHSNLVRVAPIIGHIATSPIHHNVPQLPSIHSQLAQPTTQIPQYQAQQVPAPGSASTDPQKTFWCGPYLSKLHYHMRQSSAEPWQPNDTLRANLLESAFKQGDDLFVALHLIFCTSDHPSLQSTYAFICQDSRNKLGLELLSQLLFPNSTLSARALGIFSQVPFELGASRLNVPGFNQSFVAALKLLQNIRPLFDSLYNFCLSNKLACPSQLNMIAYGITSPSLQRTIIVSLSQMLKNHRISQAQQPAQVSVTQQSQLQARQAAARQYQNPYTQQARQHASQHGSPKAATSSSKPAPIERPDFHVFTTEWGSKLPGWKLIPEWRHIPADLEKPQGDESDYLTYFKRCITDVIKIESVRTQNISFVIDEAINKSLPKVSRAEGTALNTRPVGNWSKLYRLRCVASTTDLTESTGTGNFAAWRSCDTNWPPNFFAELNDKLNRAIDRKQDAASVEERELSKKRKLHFRRKRNWGKDCATDLTDGLEPGENTIQLMMLDPPLQDGSSYYLAVEEVEIADTETLLNLISKNQVVSAQDSREIITSRLKRSADAMADDDDIAVVEEDTVIVSITCPMSQQLIDIPVRGKDCKHLDCFDLKGYLTSRTKLCPGFSVPDSWKCPICSCECTPATLTVDGFMQETIARLRGEQAQGNFLDTKSVVIRADGMWRPNEPLESMTTKIKKEEPEVICLLDDD</sequence>
<evidence type="ECO:0000256" key="1">
    <source>
        <dbReference type="ARBA" id="ARBA00022723"/>
    </source>
</evidence>
<feature type="region of interest" description="Disordered" evidence="5">
    <location>
        <begin position="115"/>
        <end position="135"/>
    </location>
</feature>
<dbReference type="CDD" id="cd16650">
    <property type="entry name" value="SP-RING_PIAS-like"/>
    <property type="match status" value="1"/>
</dbReference>
<feature type="compositionally biased region" description="Polar residues" evidence="5">
    <location>
        <begin position="155"/>
        <end position="169"/>
    </location>
</feature>
<accession>S8BPN4</accession>
<proteinExistence type="predicted"/>
<dbReference type="PANTHER" id="PTHR10782:SF4">
    <property type="entry name" value="TONALLI, ISOFORM E"/>
    <property type="match status" value="1"/>
</dbReference>
<keyword evidence="1" id="KW-0479">Metal-binding</keyword>
<feature type="region of interest" description="Disordered" evidence="5">
    <location>
        <begin position="760"/>
        <end position="796"/>
    </location>
</feature>
<dbReference type="PANTHER" id="PTHR10782">
    <property type="entry name" value="ZINC FINGER MIZ DOMAIN-CONTAINING PROTEIN"/>
    <property type="match status" value="1"/>
</dbReference>
<feature type="region of interest" description="Disordered" evidence="5">
    <location>
        <begin position="148"/>
        <end position="258"/>
    </location>
</feature>